<dbReference type="EMBL" id="CYKH01001615">
    <property type="protein sequence ID" value="CUG88075.1"/>
    <property type="molecule type" value="Genomic_DNA"/>
</dbReference>
<feature type="domain" description="Protein kinase" evidence="5">
    <location>
        <begin position="340"/>
        <end position="640"/>
    </location>
</feature>
<dbReference type="GO" id="GO:0005524">
    <property type="term" value="F:ATP binding"/>
    <property type="evidence" value="ECO:0007669"/>
    <property type="project" value="UniProtKB-UniRule"/>
</dbReference>
<dbReference type="Gene3D" id="3.30.200.20">
    <property type="entry name" value="Phosphorylase Kinase, domain 1"/>
    <property type="match status" value="1"/>
</dbReference>
<dbReference type="InterPro" id="IPR011009">
    <property type="entry name" value="Kinase-like_dom_sf"/>
</dbReference>
<evidence type="ECO:0000256" key="4">
    <source>
        <dbReference type="SAM" id="MobiDB-lite"/>
    </source>
</evidence>
<dbReference type="Proteomes" id="UP000051952">
    <property type="component" value="Unassembled WGS sequence"/>
</dbReference>
<protein>
    <submittedName>
        <fullName evidence="6">Protein kinase, putative</fullName>
    </submittedName>
</protein>
<dbReference type="GO" id="GO:0004674">
    <property type="term" value="F:protein serine/threonine kinase activity"/>
    <property type="evidence" value="ECO:0007669"/>
    <property type="project" value="TreeGrafter"/>
</dbReference>
<keyword evidence="7" id="KW-1185">Reference proteome</keyword>
<dbReference type="OMA" id="FYFISET"/>
<reference evidence="7" key="1">
    <citation type="submission" date="2015-09" db="EMBL/GenBank/DDBJ databases">
        <authorList>
            <consortium name="Pathogen Informatics"/>
        </authorList>
    </citation>
    <scope>NUCLEOTIDE SEQUENCE [LARGE SCALE GENOMIC DNA]</scope>
    <source>
        <strain evidence="7">Lake Konstanz</strain>
    </source>
</reference>
<evidence type="ECO:0000256" key="3">
    <source>
        <dbReference type="PROSITE-ProRule" id="PRU10141"/>
    </source>
</evidence>
<dbReference type="Gene3D" id="1.10.510.10">
    <property type="entry name" value="Transferase(Phosphotransferase) domain 1"/>
    <property type="match status" value="1"/>
</dbReference>
<evidence type="ECO:0000259" key="5">
    <source>
        <dbReference type="PROSITE" id="PS50011"/>
    </source>
</evidence>
<proteinExistence type="predicted"/>
<dbReference type="InterPro" id="IPR017441">
    <property type="entry name" value="Protein_kinase_ATP_BS"/>
</dbReference>
<name>A0A0S4JGG8_BODSA</name>
<dbReference type="PROSITE" id="PS50011">
    <property type="entry name" value="PROTEIN_KINASE_DOM"/>
    <property type="match status" value="1"/>
</dbReference>
<keyword evidence="6" id="KW-0808">Transferase</keyword>
<dbReference type="AlphaFoldDB" id="A0A0S4JGG8"/>
<evidence type="ECO:0000256" key="2">
    <source>
        <dbReference type="ARBA" id="ARBA00022840"/>
    </source>
</evidence>
<keyword evidence="6" id="KW-0418">Kinase</keyword>
<dbReference type="SUPFAM" id="SSF56112">
    <property type="entry name" value="Protein kinase-like (PK-like)"/>
    <property type="match status" value="1"/>
</dbReference>
<keyword evidence="2 3" id="KW-0067">ATP-binding</keyword>
<keyword evidence="1 3" id="KW-0547">Nucleotide-binding</keyword>
<dbReference type="VEuPathDB" id="TriTrypDB:BSAL_13570"/>
<evidence type="ECO:0000256" key="1">
    <source>
        <dbReference type="ARBA" id="ARBA00022741"/>
    </source>
</evidence>
<feature type="binding site" evidence="3">
    <location>
        <position position="377"/>
    </location>
    <ligand>
        <name>ATP</name>
        <dbReference type="ChEBI" id="CHEBI:30616"/>
    </ligand>
</feature>
<dbReference type="PROSITE" id="PS00108">
    <property type="entry name" value="PROTEIN_KINASE_ST"/>
    <property type="match status" value="1"/>
</dbReference>
<dbReference type="SMART" id="SM00220">
    <property type="entry name" value="S_TKc"/>
    <property type="match status" value="1"/>
</dbReference>
<dbReference type="GO" id="GO:0035556">
    <property type="term" value="P:intracellular signal transduction"/>
    <property type="evidence" value="ECO:0007669"/>
    <property type="project" value="TreeGrafter"/>
</dbReference>
<dbReference type="GO" id="GO:0005737">
    <property type="term" value="C:cytoplasm"/>
    <property type="evidence" value="ECO:0007669"/>
    <property type="project" value="TreeGrafter"/>
</dbReference>
<dbReference type="InterPro" id="IPR000719">
    <property type="entry name" value="Prot_kinase_dom"/>
</dbReference>
<accession>A0A0S4JGG8</accession>
<dbReference type="InterPro" id="IPR008271">
    <property type="entry name" value="Ser/Thr_kinase_AS"/>
</dbReference>
<feature type="region of interest" description="Disordered" evidence="4">
    <location>
        <begin position="763"/>
        <end position="865"/>
    </location>
</feature>
<dbReference type="PANTHER" id="PTHR24346:SF77">
    <property type="entry name" value="SERINE THREONINE PROTEIN KINASE"/>
    <property type="match status" value="1"/>
</dbReference>
<feature type="region of interest" description="Disordered" evidence="4">
    <location>
        <begin position="528"/>
        <end position="554"/>
    </location>
</feature>
<dbReference type="Pfam" id="PF00069">
    <property type="entry name" value="Pkinase"/>
    <property type="match status" value="2"/>
</dbReference>
<dbReference type="PROSITE" id="PS00107">
    <property type="entry name" value="PROTEIN_KINASE_ATP"/>
    <property type="match status" value="1"/>
</dbReference>
<gene>
    <name evidence="6" type="ORF">BSAL_13570</name>
</gene>
<organism evidence="6 7">
    <name type="scientific">Bodo saltans</name>
    <name type="common">Flagellated protozoan</name>
    <dbReference type="NCBI Taxonomy" id="75058"/>
    <lineage>
        <taxon>Eukaryota</taxon>
        <taxon>Discoba</taxon>
        <taxon>Euglenozoa</taxon>
        <taxon>Kinetoplastea</taxon>
        <taxon>Metakinetoplastina</taxon>
        <taxon>Eubodonida</taxon>
        <taxon>Bodonidae</taxon>
        <taxon>Bodo</taxon>
    </lineage>
</organism>
<evidence type="ECO:0000313" key="6">
    <source>
        <dbReference type="EMBL" id="CUG88075.1"/>
    </source>
</evidence>
<feature type="compositionally biased region" description="Polar residues" evidence="4">
    <location>
        <begin position="780"/>
        <end position="804"/>
    </location>
</feature>
<evidence type="ECO:0000313" key="7">
    <source>
        <dbReference type="Proteomes" id="UP000051952"/>
    </source>
</evidence>
<dbReference type="CDD" id="cd14008">
    <property type="entry name" value="STKc_LKB1_CaMKK"/>
    <property type="match status" value="1"/>
</dbReference>
<dbReference type="OrthoDB" id="68483at2759"/>
<dbReference type="PANTHER" id="PTHR24346">
    <property type="entry name" value="MAP/MICROTUBULE AFFINITY-REGULATING KINASE"/>
    <property type="match status" value="1"/>
</dbReference>
<sequence>MYLTFPWPKTQSRGVENNFYFLKSRVHTQFVSLSQIQRKVFLIKKRSVTSFTSFPHRLSSAVKMASSTVSTPEVENSKHNGLLNFAEAEHVVSASPSPETQGLAPPFLARHISNTSSIGTTMSRLSCSPQQATPRGLRVNPFQLIFKEYMQILRKHNMSHCDKNQVLYRVENMAPDTMVGLTKSLVEMVESFMEAYDEATTALAQQKHATFQQQQQQHGNKIVAGSTHDNTDSAHNSGNGVVGISSNLHNNGNAAHVARRFSEDYDEPLSRISSTLPHQLNNWRNHQHQLLSVDQPGLASFASVMTTASLRSMDERQPIAETHLLRKSQDDDGNKVINRYSVLADLGKGAFGKVKLGVNNETNETVAIKIIKKAILKRSSDPLALNREIAILKKVRHQNVVSLYEVIDDPESEKLYLVMQYVCNGPVVRVKSDFTCPPIPELTCKKYVRQLLSGVRYLHKRHIVHHDIKPDNILLGADGIVYITDFGVSEVFSAEQSLNESTRRGVGTPIFSAPELLAAKLAEGFGPPDVTASMESDTDSQAALRKPRERTGSGTFDGVASDTWALGVTIFILLVGRAPFVGRNYTEVAEAVQNFPFEWTGVNTQGTPLNPLWKDVLQGMLEKDPKQRWTLKRVKNHAVFYDAEVEEPKVIGAMKKQASRAVLVTKAEVSQATTKISGFLNNEAAAPFSRAASTVAKNYVSKLRQRVVTTANGVSATASVVNASLSPSNEYDDLMATNSGSIGCGSKPSEFVFGDEEVGTPALSKRTTMPFAASPPKDPSSGTTNPRHGSIGSTSASSPLNMVTSPKYPEMESDPPPNFDDVFSIRRPTVIGGPHAPRRRSTTFSETPGESDVGKGNGTEAPIGN</sequence>
<dbReference type="FunFam" id="3.30.200.20:FF:000042">
    <property type="entry name" value="Aurora kinase A"/>
    <property type="match status" value="1"/>
</dbReference>